<dbReference type="Proteomes" id="UP001176961">
    <property type="component" value="Unassembled WGS sequence"/>
</dbReference>
<feature type="signal peptide" evidence="1">
    <location>
        <begin position="1"/>
        <end position="23"/>
    </location>
</feature>
<accession>A0AA36HBP6</accession>
<sequence>MSRTGLVIAFAFLCAVLIAQSECRNLALTGGISSIFNTPFRVVGKRSDSFGANEPTAMDSSLDAPVYQLY</sequence>
<dbReference type="AlphaFoldDB" id="A0AA36HBP6"/>
<keyword evidence="3" id="KW-1185">Reference proteome</keyword>
<evidence type="ECO:0000313" key="2">
    <source>
        <dbReference type="EMBL" id="CAJ0607697.1"/>
    </source>
</evidence>
<proteinExistence type="predicted"/>
<keyword evidence="1" id="KW-0732">Signal</keyword>
<name>A0AA36HBP6_CYLNA</name>
<dbReference type="EMBL" id="CATQJL010000316">
    <property type="protein sequence ID" value="CAJ0607697.1"/>
    <property type="molecule type" value="Genomic_DNA"/>
</dbReference>
<evidence type="ECO:0000313" key="3">
    <source>
        <dbReference type="Proteomes" id="UP001176961"/>
    </source>
</evidence>
<feature type="chain" id="PRO_5041315888" evidence="1">
    <location>
        <begin position="24"/>
        <end position="70"/>
    </location>
</feature>
<evidence type="ECO:0000256" key="1">
    <source>
        <dbReference type="SAM" id="SignalP"/>
    </source>
</evidence>
<reference evidence="2" key="1">
    <citation type="submission" date="2023-07" db="EMBL/GenBank/DDBJ databases">
        <authorList>
            <consortium name="CYATHOMIX"/>
        </authorList>
    </citation>
    <scope>NUCLEOTIDE SEQUENCE</scope>
    <source>
        <strain evidence="2">N/A</strain>
    </source>
</reference>
<gene>
    <name evidence="2" type="ORF">CYNAS_LOCUS19680</name>
</gene>
<comment type="caution">
    <text evidence="2">The sequence shown here is derived from an EMBL/GenBank/DDBJ whole genome shotgun (WGS) entry which is preliminary data.</text>
</comment>
<protein>
    <submittedName>
        <fullName evidence="2">Uncharacterized protein</fullName>
    </submittedName>
</protein>
<organism evidence="2 3">
    <name type="scientific">Cylicocyclus nassatus</name>
    <name type="common">Nematode worm</name>
    <dbReference type="NCBI Taxonomy" id="53992"/>
    <lineage>
        <taxon>Eukaryota</taxon>
        <taxon>Metazoa</taxon>
        <taxon>Ecdysozoa</taxon>
        <taxon>Nematoda</taxon>
        <taxon>Chromadorea</taxon>
        <taxon>Rhabditida</taxon>
        <taxon>Rhabditina</taxon>
        <taxon>Rhabditomorpha</taxon>
        <taxon>Strongyloidea</taxon>
        <taxon>Strongylidae</taxon>
        <taxon>Cylicocyclus</taxon>
    </lineage>
</organism>